<dbReference type="OrthoDB" id="5364946at2759"/>
<dbReference type="Pfam" id="PF01248">
    <property type="entry name" value="Ribosomal_L7Ae"/>
    <property type="match status" value="1"/>
</dbReference>
<dbReference type="GeneID" id="25910894"/>
<evidence type="ECO:0000256" key="3">
    <source>
        <dbReference type="ARBA" id="ARBA00022884"/>
    </source>
</evidence>
<dbReference type="SUPFAM" id="SSF55315">
    <property type="entry name" value="L30e-like"/>
    <property type="match status" value="1"/>
</dbReference>
<dbReference type="InterPro" id="IPR004037">
    <property type="entry name" value="Ribosomal_eL8-like_CS"/>
</dbReference>
<evidence type="ECO:0000256" key="5">
    <source>
        <dbReference type="ARBA" id="ARBA00023274"/>
    </source>
</evidence>
<organism evidence="9 10">
    <name type="scientific">Sphaeroforma arctica JP610</name>
    <dbReference type="NCBI Taxonomy" id="667725"/>
    <lineage>
        <taxon>Eukaryota</taxon>
        <taxon>Ichthyosporea</taxon>
        <taxon>Ichthyophonida</taxon>
        <taxon>Sphaeroforma</taxon>
    </lineage>
</organism>
<feature type="compositionally biased region" description="Basic and acidic residues" evidence="7">
    <location>
        <begin position="16"/>
        <end position="25"/>
    </location>
</feature>
<dbReference type="AlphaFoldDB" id="A0A0L0FK46"/>
<protein>
    <recommendedName>
        <fullName evidence="6">H/ACA ribonucleoprotein complex subunit 2</fullName>
    </recommendedName>
    <alternativeName>
        <fullName evidence="6">Nucleolar protein family A member 2</fullName>
    </alternativeName>
</protein>
<dbReference type="GO" id="GO:0000398">
    <property type="term" value="P:mRNA splicing, via spliceosome"/>
    <property type="evidence" value="ECO:0007669"/>
    <property type="project" value="UniProtKB-UniRule"/>
</dbReference>
<dbReference type="STRING" id="667725.A0A0L0FK46"/>
<dbReference type="InterPro" id="IPR004038">
    <property type="entry name" value="Ribosomal_eL8/eL30/eS12/Gad45"/>
</dbReference>
<dbReference type="GO" id="GO:0042254">
    <property type="term" value="P:ribosome biogenesis"/>
    <property type="evidence" value="ECO:0007669"/>
    <property type="project" value="InterPro"/>
</dbReference>
<dbReference type="GO" id="GO:0003723">
    <property type="term" value="F:RNA binding"/>
    <property type="evidence" value="ECO:0007669"/>
    <property type="project" value="UniProtKB-UniRule"/>
</dbReference>
<comment type="function">
    <text evidence="6">Required for ribosome biogenesis. Part of a complex which catalyzes pseudouridylation of rRNA. This involves the isomerization of uridine such that the ribose is subsequently attached to C5, instead of the normal N1. Pseudouridine ('psi') residues may serve to stabilize the conformation of rRNAs.</text>
</comment>
<keyword evidence="3 6" id="KW-0694">RNA-binding</keyword>
<evidence type="ECO:0000313" key="9">
    <source>
        <dbReference type="EMBL" id="KNC77144.1"/>
    </source>
</evidence>
<proteinExistence type="inferred from homology"/>
<dbReference type="InterPro" id="IPR050257">
    <property type="entry name" value="eL8/uL1-like"/>
</dbReference>
<dbReference type="RefSeq" id="XP_014151046.1">
    <property type="nucleotide sequence ID" value="XM_014295571.1"/>
</dbReference>
<evidence type="ECO:0000259" key="8">
    <source>
        <dbReference type="Pfam" id="PF01248"/>
    </source>
</evidence>
<accession>A0A0L0FK46</accession>
<dbReference type="InterPro" id="IPR002415">
    <property type="entry name" value="H/ACA_rnp_Nhp2-like"/>
</dbReference>
<evidence type="ECO:0000256" key="2">
    <source>
        <dbReference type="ARBA" id="ARBA00007337"/>
    </source>
</evidence>
<comment type="function">
    <text evidence="6">Common component of the spliceosome and rRNA processing machinery.</text>
</comment>
<name>A0A0L0FK46_9EUKA</name>
<evidence type="ECO:0000256" key="1">
    <source>
        <dbReference type="ARBA" id="ARBA00004604"/>
    </source>
</evidence>
<reference evidence="9 10" key="1">
    <citation type="submission" date="2011-02" db="EMBL/GenBank/DDBJ databases">
        <title>The Genome Sequence of Sphaeroforma arctica JP610.</title>
        <authorList>
            <consortium name="The Broad Institute Genome Sequencing Platform"/>
            <person name="Russ C."/>
            <person name="Cuomo C."/>
            <person name="Young S.K."/>
            <person name="Zeng Q."/>
            <person name="Gargeya S."/>
            <person name="Alvarado L."/>
            <person name="Berlin A."/>
            <person name="Chapman S.B."/>
            <person name="Chen Z."/>
            <person name="Freedman E."/>
            <person name="Gellesch M."/>
            <person name="Goldberg J."/>
            <person name="Griggs A."/>
            <person name="Gujja S."/>
            <person name="Heilman E."/>
            <person name="Heiman D."/>
            <person name="Howarth C."/>
            <person name="Mehta T."/>
            <person name="Neiman D."/>
            <person name="Pearson M."/>
            <person name="Roberts A."/>
            <person name="Saif S."/>
            <person name="Shea T."/>
            <person name="Shenoy N."/>
            <person name="Sisk P."/>
            <person name="Stolte C."/>
            <person name="Sykes S."/>
            <person name="White J."/>
            <person name="Yandava C."/>
            <person name="Burger G."/>
            <person name="Gray M.W."/>
            <person name="Holland P.W.H."/>
            <person name="King N."/>
            <person name="Lang F.B.F."/>
            <person name="Roger A.J."/>
            <person name="Ruiz-Trillo I."/>
            <person name="Haas B."/>
            <person name="Nusbaum C."/>
            <person name="Birren B."/>
        </authorList>
    </citation>
    <scope>NUCLEOTIDE SEQUENCE [LARGE SCALE GENOMIC DNA]</scope>
    <source>
        <strain evidence="9 10">JP610</strain>
    </source>
</reference>
<dbReference type="Proteomes" id="UP000054560">
    <property type="component" value="Unassembled WGS sequence"/>
</dbReference>
<keyword evidence="10" id="KW-1185">Reference proteome</keyword>
<dbReference type="EMBL" id="KQ242827">
    <property type="protein sequence ID" value="KNC77144.1"/>
    <property type="molecule type" value="Genomic_DNA"/>
</dbReference>
<dbReference type="GO" id="GO:0031429">
    <property type="term" value="C:box H/ACA snoRNP complex"/>
    <property type="evidence" value="ECO:0007669"/>
    <property type="project" value="UniProtKB-UniRule"/>
</dbReference>
<gene>
    <name evidence="9" type="ORF">SARC_10390</name>
</gene>
<evidence type="ECO:0000256" key="6">
    <source>
        <dbReference type="RuleBase" id="RU366039"/>
    </source>
</evidence>
<dbReference type="eggNOG" id="KOG3167">
    <property type="taxonomic scope" value="Eukaryota"/>
</dbReference>
<comment type="similarity">
    <text evidence="2 6">Belongs to the eukaryotic ribosomal protein eL8 family.</text>
</comment>
<sequence>MGKPKDSKKEKKVKSSKTEKVVKVEKTEDKDDAEFDYDSLLCRANEIAFPMASKDLTKKVLKITKKAAKSKQVRRGVKEVAKALRKNESGIVIIAGDISPLDVICHVPIMCEEKNIPYCYVPSKEQLGAAGNTKRPTSCVLVKTHADYESAYNKLNTEVGALEVPNVA</sequence>
<dbReference type="InterPro" id="IPR029064">
    <property type="entry name" value="Ribosomal_eL30-like_sf"/>
</dbReference>
<dbReference type="GO" id="GO:0031120">
    <property type="term" value="P:snRNA pseudouridine synthesis"/>
    <property type="evidence" value="ECO:0007669"/>
    <property type="project" value="UniProtKB-UniRule"/>
</dbReference>
<dbReference type="PRINTS" id="PR00883">
    <property type="entry name" value="NUCLEARHMG"/>
</dbReference>
<feature type="domain" description="Ribosomal protein eL8/eL30/eS12/Gadd45" evidence="8">
    <location>
        <begin position="59"/>
        <end position="149"/>
    </location>
</feature>
<evidence type="ECO:0000256" key="7">
    <source>
        <dbReference type="SAM" id="MobiDB-lite"/>
    </source>
</evidence>
<dbReference type="PANTHER" id="PTHR23105">
    <property type="entry name" value="RIBOSOMAL PROTEIN L7AE FAMILY MEMBER"/>
    <property type="match status" value="1"/>
</dbReference>
<dbReference type="PRINTS" id="PR00881">
    <property type="entry name" value="L7ARS6FAMILY"/>
</dbReference>
<dbReference type="InterPro" id="IPR018492">
    <property type="entry name" value="Ribosomal_eL8/Nhp2"/>
</dbReference>
<dbReference type="Gene3D" id="3.30.1330.30">
    <property type="match status" value="1"/>
</dbReference>
<evidence type="ECO:0000313" key="10">
    <source>
        <dbReference type="Proteomes" id="UP000054560"/>
    </source>
</evidence>
<dbReference type="PROSITE" id="PS01082">
    <property type="entry name" value="RIBOSOMAL_L7AE"/>
    <property type="match status" value="1"/>
</dbReference>
<keyword evidence="4 6" id="KW-0539">Nucleus</keyword>
<evidence type="ECO:0000256" key="4">
    <source>
        <dbReference type="ARBA" id="ARBA00023242"/>
    </source>
</evidence>
<comment type="subcellular location">
    <subcellularLocation>
        <location evidence="1 6">Nucleus</location>
        <location evidence="1 6">Nucleolus</location>
    </subcellularLocation>
</comment>
<keyword evidence="5 6" id="KW-0687">Ribonucleoprotein</keyword>
<feature type="region of interest" description="Disordered" evidence="7">
    <location>
        <begin position="1"/>
        <end position="25"/>
    </location>
</feature>